<proteinExistence type="predicted"/>
<evidence type="ECO:0000313" key="2">
    <source>
        <dbReference type="Proteomes" id="UP000297318"/>
    </source>
</evidence>
<evidence type="ECO:0008006" key="3">
    <source>
        <dbReference type="Google" id="ProtNLM"/>
    </source>
</evidence>
<accession>A0A4Z1E638</accession>
<dbReference type="Proteomes" id="UP000297318">
    <property type="component" value="Unassembled WGS sequence"/>
</dbReference>
<protein>
    <recommendedName>
        <fullName evidence="3">Ribbon-helix-helix protein CopG domain-containing protein</fullName>
    </recommendedName>
</protein>
<gene>
    <name evidence="1" type="ORF">SERN_1095</name>
</gene>
<keyword evidence="2" id="KW-1185">Reference proteome</keyword>
<comment type="caution">
    <text evidence="1">The sequence shown here is derived from an EMBL/GenBank/DDBJ whole genome shotgun (WGS) entry which is preliminary data.</text>
</comment>
<name>A0A4Z1E638_9MICO</name>
<dbReference type="AlphaFoldDB" id="A0A4Z1E638"/>
<sequence length="84" mass="8607">MLLDDERFRRLESESAVTGRSVGSIVRAAIDLHFSTAGGGDARAAAARRLLDATAVPSAGVEPDWAESKAAVVAAGAVTLPSKD</sequence>
<reference evidence="1 2" key="1">
    <citation type="submission" date="2018-11" db="EMBL/GenBank/DDBJ databases">
        <title>Complete genome sequencing of the Actinobacteria Serinibacter sp. K3-2.</title>
        <authorList>
            <person name="Rakitin A.L."/>
            <person name="Beletsky A.V."/>
            <person name="Mardanov A.V."/>
            <person name="Ravin N.V."/>
            <person name="Gromova A.S."/>
            <person name="Filippova S.N."/>
            <person name="Gal'Chenko V.F."/>
        </authorList>
    </citation>
    <scope>NUCLEOTIDE SEQUENCE [LARGE SCALE GENOMIC DNA]</scope>
    <source>
        <strain evidence="1 2">K3-2</strain>
    </source>
</reference>
<dbReference type="EMBL" id="RHPJ01000002">
    <property type="protein sequence ID" value="TGO05091.1"/>
    <property type="molecule type" value="Genomic_DNA"/>
</dbReference>
<evidence type="ECO:0000313" key="1">
    <source>
        <dbReference type="EMBL" id="TGO05091.1"/>
    </source>
</evidence>
<organism evidence="1 2">
    <name type="scientific">Serinibacter arcticus</name>
    <dbReference type="NCBI Taxonomy" id="1655435"/>
    <lineage>
        <taxon>Bacteria</taxon>
        <taxon>Bacillati</taxon>
        <taxon>Actinomycetota</taxon>
        <taxon>Actinomycetes</taxon>
        <taxon>Micrococcales</taxon>
        <taxon>Beutenbergiaceae</taxon>
        <taxon>Serinibacter</taxon>
    </lineage>
</organism>